<organism evidence="1 3">
    <name type="scientific">Marivita cryptomonadis</name>
    <dbReference type="NCBI Taxonomy" id="505252"/>
    <lineage>
        <taxon>Bacteria</taxon>
        <taxon>Pseudomonadati</taxon>
        <taxon>Pseudomonadota</taxon>
        <taxon>Alphaproteobacteria</taxon>
        <taxon>Rhodobacterales</taxon>
        <taxon>Roseobacteraceae</taxon>
        <taxon>Marivita</taxon>
    </lineage>
</organism>
<evidence type="ECO:0000313" key="1">
    <source>
        <dbReference type="EMBL" id="MBM2412104.1"/>
    </source>
</evidence>
<keyword evidence="4" id="KW-1185">Reference proteome</keyword>
<dbReference type="EMBL" id="JAFBXE010000004">
    <property type="protein sequence ID" value="MBM2412104.1"/>
    <property type="molecule type" value="Genomic_DNA"/>
</dbReference>
<accession>A0A9Q2S184</accession>
<comment type="caution">
    <text evidence="1">The sequence shown here is derived from an EMBL/GenBank/DDBJ whole genome shotgun (WGS) entry which is preliminary data.</text>
</comment>
<dbReference type="Proteomes" id="UP000755667">
    <property type="component" value="Unassembled WGS sequence"/>
</dbReference>
<gene>
    <name evidence="1" type="ORF">JQX41_07320</name>
    <name evidence="2" type="ORF">JQX48_07325</name>
</gene>
<dbReference type="EMBL" id="JAFBXF010000004">
    <property type="protein sequence ID" value="MBM2416772.1"/>
    <property type="molecule type" value="Genomic_DNA"/>
</dbReference>
<name>A0A9Q2S184_9RHOB</name>
<dbReference type="Proteomes" id="UP000809440">
    <property type="component" value="Unassembled WGS sequence"/>
</dbReference>
<evidence type="ECO:0000313" key="3">
    <source>
        <dbReference type="Proteomes" id="UP000755667"/>
    </source>
</evidence>
<protein>
    <submittedName>
        <fullName evidence="1">Uncharacterized protein</fullName>
    </submittedName>
</protein>
<dbReference type="AlphaFoldDB" id="A0A9Q2S184"/>
<reference evidence="1 4" key="1">
    <citation type="submission" date="2021-01" db="EMBL/GenBank/DDBJ databases">
        <title>Diatom-associated Roseobacters Show Island Model of Population Structure.</title>
        <authorList>
            <person name="Qu L."/>
            <person name="Feng X."/>
            <person name="Chen Y."/>
            <person name="Li L."/>
            <person name="Wang X."/>
            <person name="Hu Z."/>
            <person name="Wang H."/>
            <person name="Luo H."/>
        </authorList>
    </citation>
    <scope>NUCLEOTIDE SEQUENCE</scope>
    <source>
        <strain evidence="2 4">CC28-63</strain>
        <strain evidence="1">CC28-69</strain>
    </source>
</reference>
<dbReference type="RefSeq" id="WP_085631844.1">
    <property type="nucleotide sequence ID" value="NZ_JAFBWU010000004.1"/>
</dbReference>
<dbReference type="GeneID" id="62642355"/>
<proteinExistence type="predicted"/>
<sequence length="133" mass="15054">MKRDRSLFTAILTLIVAAVLLLTETSSAQAQSLRYLNRSVEAGKQIEFQWLNYDERTCTDRGYPKLVIEDAPSLGKFRTVQRKFTPQNGACKGKRFSVLLVYYVAGRKTGQDSTTYVIQGRTNIRINLSIDVT</sequence>
<evidence type="ECO:0000313" key="4">
    <source>
        <dbReference type="Proteomes" id="UP000809440"/>
    </source>
</evidence>
<evidence type="ECO:0000313" key="2">
    <source>
        <dbReference type="EMBL" id="MBM2416772.1"/>
    </source>
</evidence>
<dbReference type="OrthoDB" id="9949674at2"/>